<dbReference type="GO" id="GO:0061928">
    <property type="term" value="F:glutathione specific gamma-glutamylcyclotransferase activity"/>
    <property type="evidence" value="ECO:0007669"/>
    <property type="project" value="UniProtKB-EC"/>
</dbReference>
<organism evidence="3 4">
    <name type="scientific">Hericium alpestre</name>
    <dbReference type="NCBI Taxonomy" id="135208"/>
    <lineage>
        <taxon>Eukaryota</taxon>
        <taxon>Fungi</taxon>
        <taxon>Dikarya</taxon>
        <taxon>Basidiomycota</taxon>
        <taxon>Agaricomycotina</taxon>
        <taxon>Agaricomycetes</taxon>
        <taxon>Russulales</taxon>
        <taxon>Hericiaceae</taxon>
        <taxon>Hericium</taxon>
    </lineage>
</organism>
<reference evidence="3 4" key="1">
    <citation type="submission" date="2019-02" db="EMBL/GenBank/DDBJ databases">
        <title>Genome sequencing of the rare red list fungi Hericium alpestre (H. flagellum).</title>
        <authorList>
            <person name="Buettner E."/>
            <person name="Kellner H."/>
        </authorList>
    </citation>
    <scope>NUCLEOTIDE SEQUENCE [LARGE SCALE GENOMIC DNA]</scope>
    <source>
        <strain evidence="3 4">DSM 108284</strain>
    </source>
</reference>
<evidence type="ECO:0000256" key="1">
    <source>
        <dbReference type="ARBA" id="ARBA00012344"/>
    </source>
</evidence>
<dbReference type="GO" id="GO:0006751">
    <property type="term" value="P:glutathione catabolic process"/>
    <property type="evidence" value="ECO:0007669"/>
    <property type="project" value="InterPro"/>
</dbReference>
<keyword evidence="2" id="KW-0456">Lyase</keyword>
<dbReference type="PANTHER" id="PTHR12192">
    <property type="entry name" value="CATION TRANSPORT PROTEIN CHAC-RELATED"/>
    <property type="match status" value="1"/>
</dbReference>
<keyword evidence="4" id="KW-1185">Reference proteome</keyword>
<evidence type="ECO:0000313" key="4">
    <source>
        <dbReference type="Proteomes" id="UP000298061"/>
    </source>
</evidence>
<dbReference type="AlphaFoldDB" id="A0A4Z0A4E0"/>
<name>A0A4Z0A4E0_9AGAM</name>
<evidence type="ECO:0000256" key="2">
    <source>
        <dbReference type="ARBA" id="ARBA00023239"/>
    </source>
</evidence>
<sequence length="139" mass="15854">MPARSHSAQNPGRVVTLVHHEDWDHFSGSDPFPHDDVVWGIAFTIDPVYQAEVRDHLDYREKDGYTLEEVDVYGIVDGQEQVVLHKVSDYLYNLVAAVRKLAPESHDSHLYALEARIRELDGRAEKGEQDPRLHNSIAN</sequence>
<dbReference type="STRING" id="135208.A0A4Z0A4E0"/>
<dbReference type="Proteomes" id="UP000298061">
    <property type="component" value="Unassembled WGS sequence"/>
</dbReference>
<dbReference type="OrthoDB" id="5894at2759"/>
<dbReference type="PANTHER" id="PTHR12192:SF2">
    <property type="entry name" value="GLUTATHIONE-SPECIFIC GAMMA-GLUTAMYLCYCLOTRANSFERASE 2"/>
    <property type="match status" value="1"/>
</dbReference>
<dbReference type="Pfam" id="PF04752">
    <property type="entry name" value="ChaC"/>
    <property type="match status" value="1"/>
</dbReference>
<dbReference type="EC" id="4.3.2.7" evidence="1"/>
<accession>A0A4Z0A4E0</accession>
<dbReference type="GO" id="GO:0005737">
    <property type="term" value="C:cytoplasm"/>
    <property type="evidence" value="ECO:0007669"/>
    <property type="project" value="TreeGrafter"/>
</dbReference>
<dbReference type="InterPro" id="IPR006840">
    <property type="entry name" value="ChaC"/>
</dbReference>
<evidence type="ECO:0000313" key="3">
    <source>
        <dbReference type="EMBL" id="TFY80548.1"/>
    </source>
</evidence>
<dbReference type="EMBL" id="SFCI01000324">
    <property type="protein sequence ID" value="TFY80548.1"/>
    <property type="molecule type" value="Genomic_DNA"/>
</dbReference>
<comment type="caution">
    <text evidence="3">The sequence shown here is derived from an EMBL/GenBank/DDBJ whole genome shotgun (WGS) entry which is preliminary data.</text>
</comment>
<gene>
    <name evidence="3" type="ORF">EWM64_g3467</name>
</gene>
<protein>
    <recommendedName>
        <fullName evidence="1">glutathione-specific gamma-glutamylcyclotransferase</fullName>
        <ecNumber evidence="1">4.3.2.7</ecNumber>
    </recommendedName>
</protein>
<proteinExistence type="predicted"/>